<keyword evidence="4" id="KW-0276">Fatty acid metabolism</keyword>
<sequence length="360" mass="39877">MAAVLDVNKEFSPKRLEELDTNLQFEEELIEDNQNGIRDPRLGKGPEGNMSTLEYRVECTSLPTSTSQFINNLLMRDKMSREQEYKFPDLLTTFPAPFVAHVQLNRPKNYNSFSPDVFYSLARVFDKLSVDENVRAILISGVGPHFSAGLDVKVASSGGSVSQSSKTDDVARRAWKIKRHLFEYQDGINAIERCEKPVICLTHGVTFGAAIDLAVAADIRYCAKGVRFSIKEVDVGLAADVGTLSRLPKIGVSYSWAKEVVYTAREFGAEEAEKVGLVSRVAESKEQLLEQGLELANLIATKSPVAVQGSKALLDFSRDRPVEDGLRYTAAWNAAMVQSDDVKKAMMSGIKKTKPKFEKL</sequence>
<evidence type="ECO:0000256" key="8">
    <source>
        <dbReference type="ARBA" id="ARBA00023140"/>
    </source>
</evidence>
<keyword evidence="6" id="KW-0843">Virulence</keyword>
<keyword evidence="8" id="KW-0576">Peroxisome</keyword>
<dbReference type="Gene3D" id="1.10.12.10">
    <property type="entry name" value="Lyase 2-enoyl-coa Hydratase, Chain A, domain 2"/>
    <property type="match status" value="1"/>
</dbReference>
<dbReference type="CDD" id="cd06558">
    <property type="entry name" value="crotonase-like"/>
    <property type="match status" value="1"/>
</dbReference>
<dbReference type="SUPFAM" id="SSF52096">
    <property type="entry name" value="ClpP/crotonase"/>
    <property type="match status" value="1"/>
</dbReference>
<comment type="caution">
    <text evidence="10">The sequence shown here is derived from an EMBL/GenBank/DDBJ whole genome shotgun (WGS) entry which is preliminary data.</text>
</comment>
<comment type="subcellular location">
    <subcellularLocation>
        <location evidence="1">Peroxisome</location>
    </subcellularLocation>
</comment>
<evidence type="ECO:0000256" key="7">
    <source>
        <dbReference type="ARBA" id="ARBA00023098"/>
    </source>
</evidence>
<dbReference type="GO" id="GO:0051750">
    <property type="term" value="F:delta(3,5)-delta(2,4)-dienoyl-CoA isomerase activity"/>
    <property type="evidence" value="ECO:0007669"/>
    <property type="project" value="TreeGrafter"/>
</dbReference>
<dbReference type="InterPro" id="IPR001753">
    <property type="entry name" value="Enoyl-CoA_hydra/iso"/>
</dbReference>
<keyword evidence="5" id="KW-0007">Acetylation</keyword>
<evidence type="ECO:0000313" key="10">
    <source>
        <dbReference type="EMBL" id="KXT03372.1"/>
    </source>
</evidence>
<evidence type="ECO:0000256" key="4">
    <source>
        <dbReference type="ARBA" id="ARBA00022832"/>
    </source>
</evidence>
<comment type="pathway">
    <text evidence="2">Lipid metabolism; fatty acid beta-oxidation.</text>
</comment>
<dbReference type="OrthoDB" id="14970at2759"/>
<evidence type="ECO:0000256" key="9">
    <source>
        <dbReference type="ARBA" id="ARBA00023235"/>
    </source>
</evidence>
<evidence type="ECO:0000256" key="5">
    <source>
        <dbReference type="ARBA" id="ARBA00022990"/>
    </source>
</evidence>
<reference evidence="10 11" key="1">
    <citation type="submission" date="2015-07" db="EMBL/GenBank/DDBJ databases">
        <title>Comparative genomics of the Sigatoka disease complex on banana suggests a link between parallel evolutionary changes in Pseudocercospora fijiensis and Pseudocercospora eumusae and increased virulence on the banana host.</title>
        <authorList>
            <person name="Chang T.-C."/>
            <person name="Salvucci A."/>
            <person name="Crous P.W."/>
            <person name="Stergiopoulos I."/>
        </authorList>
    </citation>
    <scope>NUCLEOTIDE SEQUENCE [LARGE SCALE GENOMIC DNA]</scope>
    <source>
        <strain evidence="10 11">CBS 114824</strain>
    </source>
</reference>
<evidence type="ECO:0000313" key="11">
    <source>
        <dbReference type="Proteomes" id="UP000070133"/>
    </source>
</evidence>
<dbReference type="PANTHER" id="PTHR43149">
    <property type="entry name" value="ENOYL-COA HYDRATASE"/>
    <property type="match status" value="1"/>
</dbReference>
<keyword evidence="7" id="KW-0443">Lipid metabolism</keyword>
<gene>
    <name evidence="10" type="ORF">AC578_3980</name>
</gene>
<dbReference type="PANTHER" id="PTHR43149:SF1">
    <property type="entry name" value="DELTA(3,5)-DELTA(2,4)-DIENOYL-COA ISOMERASE, MITOCHONDRIAL"/>
    <property type="match status" value="1"/>
</dbReference>
<proteinExistence type="inferred from homology"/>
<dbReference type="AlphaFoldDB" id="A0A139HLV5"/>
<evidence type="ECO:0000256" key="3">
    <source>
        <dbReference type="ARBA" id="ARBA00005254"/>
    </source>
</evidence>
<dbReference type="UniPathway" id="UPA00659"/>
<dbReference type="GO" id="GO:0005777">
    <property type="term" value="C:peroxisome"/>
    <property type="evidence" value="ECO:0007669"/>
    <property type="project" value="UniProtKB-SubCell"/>
</dbReference>
<dbReference type="FunFam" id="1.10.12.10:FF:000004">
    <property type="entry name" value="Delta3,5-delta2,4-dienoyl-CoA isomerase"/>
    <property type="match status" value="1"/>
</dbReference>
<evidence type="ECO:0000256" key="6">
    <source>
        <dbReference type="ARBA" id="ARBA00023026"/>
    </source>
</evidence>
<keyword evidence="9" id="KW-0413">Isomerase</keyword>
<dbReference type="InterPro" id="IPR045002">
    <property type="entry name" value="Ech1-like"/>
</dbReference>
<accession>A0A139HLV5</accession>
<name>A0A139HLV5_9PEZI</name>
<dbReference type="GO" id="GO:0005739">
    <property type="term" value="C:mitochondrion"/>
    <property type="evidence" value="ECO:0007669"/>
    <property type="project" value="TreeGrafter"/>
</dbReference>
<dbReference type="Gene3D" id="3.90.226.10">
    <property type="entry name" value="2-enoyl-CoA Hydratase, Chain A, domain 1"/>
    <property type="match status" value="1"/>
</dbReference>
<organism evidence="10 11">
    <name type="scientific">Pseudocercospora eumusae</name>
    <dbReference type="NCBI Taxonomy" id="321146"/>
    <lineage>
        <taxon>Eukaryota</taxon>
        <taxon>Fungi</taxon>
        <taxon>Dikarya</taxon>
        <taxon>Ascomycota</taxon>
        <taxon>Pezizomycotina</taxon>
        <taxon>Dothideomycetes</taxon>
        <taxon>Dothideomycetidae</taxon>
        <taxon>Mycosphaerellales</taxon>
        <taxon>Mycosphaerellaceae</taxon>
        <taxon>Pseudocercospora</taxon>
    </lineage>
</organism>
<evidence type="ECO:0000256" key="2">
    <source>
        <dbReference type="ARBA" id="ARBA00005005"/>
    </source>
</evidence>
<dbReference type="Proteomes" id="UP000070133">
    <property type="component" value="Unassembled WGS sequence"/>
</dbReference>
<dbReference type="InterPro" id="IPR029045">
    <property type="entry name" value="ClpP/crotonase-like_dom_sf"/>
</dbReference>
<dbReference type="GO" id="GO:0006635">
    <property type="term" value="P:fatty acid beta-oxidation"/>
    <property type="evidence" value="ECO:0007669"/>
    <property type="project" value="UniProtKB-UniPathway"/>
</dbReference>
<dbReference type="InterPro" id="IPR014748">
    <property type="entry name" value="Enoyl-CoA_hydra_C"/>
</dbReference>
<evidence type="ECO:0000256" key="1">
    <source>
        <dbReference type="ARBA" id="ARBA00004275"/>
    </source>
</evidence>
<comment type="similarity">
    <text evidence="3">Belongs to the enoyl-CoA hydratase/isomerase family.</text>
</comment>
<protein>
    <submittedName>
        <fullName evidence="10">Uncharacterized protein</fullName>
    </submittedName>
</protein>
<dbReference type="EMBL" id="LFZN01000031">
    <property type="protein sequence ID" value="KXT03372.1"/>
    <property type="molecule type" value="Genomic_DNA"/>
</dbReference>
<keyword evidence="11" id="KW-1185">Reference proteome</keyword>
<dbReference type="FunFam" id="3.90.226.10:FF:000024">
    <property type="entry name" value="Delta3,5-delta2,4-dienoyl-CoA isomerase"/>
    <property type="match status" value="1"/>
</dbReference>
<dbReference type="Pfam" id="PF00378">
    <property type="entry name" value="ECH_1"/>
    <property type="match status" value="1"/>
</dbReference>
<dbReference type="STRING" id="321146.A0A139HLV5"/>